<evidence type="ECO:0000259" key="3">
    <source>
        <dbReference type="PROSITE" id="PS50989"/>
    </source>
</evidence>
<dbReference type="InterPro" id="IPR029045">
    <property type="entry name" value="ClpP/crotonase-like_dom_sf"/>
</dbReference>
<dbReference type="Pfam" id="PF01039">
    <property type="entry name" value="Carboxyl_trans"/>
    <property type="match status" value="1"/>
</dbReference>
<gene>
    <name evidence="4" type="ORF">Rhow_005233</name>
</gene>
<dbReference type="SUPFAM" id="SSF52096">
    <property type="entry name" value="ClpP/crotonase"/>
    <property type="match status" value="2"/>
</dbReference>
<feature type="domain" description="CoA carboxyltransferase N-terminal" evidence="2">
    <location>
        <begin position="1"/>
        <end position="168"/>
    </location>
</feature>
<reference evidence="4 5" key="1">
    <citation type="submission" date="2018-11" db="EMBL/GenBank/DDBJ databases">
        <title>Microbial catabolism of amino acid.</title>
        <authorList>
            <person name="Hibi M."/>
            <person name="Ogawa J."/>
        </authorList>
    </citation>
    <scope>NUCLEOTIDE SEQUENCE [LARGE SCALE GENOMIC DNA]</scope>
    <source>
        <strain evidence="4 5">C31-06</strain>
    </source>
</reference>
<evidence type="ECO:0000256" key="1">
    <source>
        <dbReference type="ARBA" id="ARBA00006102"/>
    </source>
</evidence>
<evidence type="ECO:0000313" key="5">
    <source>
        <dbReference type="Proteomes" id="UP000287519"/>
    </source>
</evidence>
<dbReference type="EMBL" id="BHYM01000045">
    <property type="protein sequence ID" value="GCE41574.1"/>
    <property type="molecule type" value="Genomic_DNA"/>
</dbReference>
<keyword evidence="5" id="KW-1185">Reference proteome</keyword>
<evidence type="ECO:0000259" key="2">
    <source>
        <dbReference type="PROSITE" id="PS50980"/>
    </source>
</evidence>
<proteinExistence type="inferred from homology"/>
<evidence type="ECO:0000313" key="4">
    <source>
        <dbReference type="EMBL" id="GCE41574.1"/>
    </source>
</evidence>
<comment type="similarity">
    <text evidence="1">Belongs to the AccD/PCCB family.</text>
</comment>
<comment type="caution">
    <text evidence="4">The sequence shown here is derived from an EMBL/GenBank/DDBJ whole genome shotgun (WGS) entry which is preliminary data.</text>
</comment>
<dbReference type="InterPro" id="IPR034733">
    <property type="entry name" value="AcCoA_carboxyl_beta"/>
</dbReference>
<dbReference type="InterPro" id="IPR011762">
    <property type="entry name" value="COA_CT_N"/>
</dbReference>
<dbReference type="AlphaFoldDB" id="A0A402CD99"/>
<dbReference type="PROSITE" id="PS50989">
    <property type="entry name" value="COA_CT_CTER"/>
    <property type="match status" value="1"/>
</dbReference>
<dbReference type="Gene3D" id="3.90.226.10">
    <property type="entry name" value="2-enoyl-CoA Hydratase, Chain A, domain 1"/>
    <property type="match status" value="2"/>
</dbReference>
<dbReference type="PANTHER" id="PTHR43842">
    <property type="entry name" value="PROPIONYL-COA CARBOXYLASE BETA CHAIN"/>
    <property type="match status" value="1"/>
</dbReference>
<dbReference type="PANTHER" id="PTHR43842:SF2">
    <property type="entry name" value="PROPIONYL-COA CARBOXYLASE BETA CHAIN, MITOCHONDRIAL"/>
    <property type="match status" value="1"/>
</dbReference>
<dbReference type="InterPro" id="IPR051047">
    <property type="entry name" value="AccD/PCCB"/>
</dbReference>
<dbReference type="PROSITE" id="PS50980">
    <property type="entry name" value="COA_CT_NTER"/>
    <property type="match status" value="1"/>
</dbReference>
<organism evidence="4 5">
    <name type="scientific">Rhodococcus wratislaviensis</name>
    <name type="common">Tsukamurella wratislaviensis</name>
    <dbReference type="NCBI Taxonomy" id="44752"/>
    <lineage>
        <taxon>Bacteria</taxon>
        <taxon>Bacillati</taxon>
        <taxon>Actinomycetota</taxon>
        <taxon>Actinomycetes</taxon>
        <taxon>Mycobacteriales</taxon>
        <taxon>Nocardiaceae</taxon>
        <taxon>Rhodococcus</taxon>
    </lineage>
</organism>
<dbReference type="GO" id="GO:0004658">
    <property type="term" value="F:propionyl-CoA carboxylase activity"/>
    <property type="evidence" value="ECO:0007669"/>
    <property type="project" value="TreeGrafter"/>
</dbReference>
<dbReference type="InterPro" id="IPR011763">
    <property type="entry name" value="COA_CT_C"/>
</dbReference>
<protein>
    <submittedName>
        <fullName evidence="4">Acetyl-coenzyme A carboxyl transferase alpha chain</fullName>
    </submittedName>
</protein>
<dbReference type="GO" id="GO:0016740">
    <property type="term" value="F:transferase activity"/>
    <property type="evidence" value="ECO:0007669"/>
    <property type="project" value="UniProtKB-KW"/>
</dbReference>
<name>A0A402CD99_RHOWR</name>
<sequence>MLGGSNGRIGLRKQGHMNYLAETKGVPLVVLGDMSGGRIPDMLDETFAEVNGMYEGETIFGLRHRRVRIPRVTAIMGTAYGDPAFYAGASDFVSMTANASIGLSGPPVVAGAMGLQLTDEELGGPQVSAKESGIAHVVVPDDPAAIKALRTFLSYLPANDTLPAPRATQWEEPSLDPADLAGLVPEDFRRAYDMRTVIEGVVDRDSFFEVAGEHARAVVTGLARVEGRPVVVVANQPKFRAGVADARAMDKARRAVRLAETYDLPIVFIEDLPGVMIGPDSEREGILRHAIELLDAVTNATVPRVTVVLRKAYGFGWVLFGGYPSGADYVVAWPDAQVNFMAPANGAMIVNKKRLEEARVTGGETAYRALAAEVAAEMTEGSSVWRPAGRAALHAVIDPAETRKAIIDGIFVGDSSVPKERRR</sequence>
<feature type="domain" description="CoA carboxyltransferase C-terminal" evidence="3">
    <location>
        <begin position="173"/>
        <end position="423"/>
    </location>
</feature>
<dbReference type="Proteomes" id="UP000287519">
    <property type="component" value="Unassembled WGS sequence"/>
</dbReference>
<keyword evidence="4" id="KW-0808">Transferase</keyword>
<accession>A0A402CD99</accession>